<evidence type="ECO:0000256" key="1">
    <source>
        <dbReference type="ARBA" id="ARBA00022723"/>
    </source>
</evidence>
<gene>
    <name evidence="4" type="ORF">GC093_12775</name>
</gene>
<dbReference type="PANTHER" id="PTHR45953">
    <property type="entry name" value="IDURONATE 2-SULFATASE"/>
    <property type="match status" value="1"/>
</dbReference>
<evidence type="ECO:0000313" key="4">
    <source>
        <dbReference type="EMBL" id="NOU94085.1"/>
    </source>
</evidence>
<dbReference type="SUPFAM" id="SSF53649">
    <property type="entry name" value="Alkaline phosphatase-like"/>
    <property type="match status" value="1"/>
</dbReference>
<dbReference type="Proteomes" id="UP000641588">
    <property type="component" value="Unassembled WGS sequence"/>
</dbReference>
<comment type="caution">
    <text evidence="4">The sequence shown here is derived from an EMBL/GenBank/DDBJ whole genome shotgun (WGS) entry which is preliminary data.</text>
</comment>
<accession>A0A972GQ47</accession>
<organism evidence="4 5">
    <name type="scientific">Paenibacillus foliorum</name>
    <dbReference type="NCBI Taxonomy" id="2654974"/>
    <lineage>
        <taxon>Bacteria</taxon>
        <taxon>Bacillati</taxon>
        <taxon>Bacillota</taxon>
        <taxon>Bacilli</taxon>
        <taxon>Bacillales</taxon>
        <taxon>Paenibacillaceae</taxon>
        <taxon>Paenibacillus</taxon>
    </lineage>
</organism>
<name>A0A972GQ47_9BACL</name>
<dbReference type="Pfam" id="PF00884">
    <property type="entry name" value="Sulfatase"/>
    <property type="match status" value="1"/>
</dbReference>
<protein>
    <submittedName>
        <fullName evidence="4">Sulfatase-like hydrolase/transferase</fullName>
    </submittedName>
</protein>
<dbReference type="GO" id="GO:0008484">
    <property type="term" value="F:sulfuric ester hydrolase activity"/>
    <property type="evidence" value="ECO:0007669"/>
    <property type="project" value="TreeGrafter"/>
</dbReference>
<dbReference type="RefSeq" id="WP_171652277.1">
    <property type="nucleotide sequence ID" value="NZ_WHOD01000052.1"/>
</dbReference>
<evidence type="ECO:0000256" key="2">
    <source>
        <dbReference type="ARBA" id="ARBA00022801"/>
    </source>
</evidence>
<dbReference type="CDD" id="cd16148">
    <property type="entry name" value="sulfatase_like"/>
    <property type="match status" value="1"/>
</dbReference>
<dbReference type="GO" id="GO:0005737">
    <property type="term" value="C:cytoplasm"/>
    <property type="evidence" value="ECO:0007669"/>
    <property type="project" value="TreeGrafter"/>
</dbReference>
<keyword evidence="2 4" id="KW-0378">Hydrolase</keyword>
<evidence type="ECO:0000259" key="3">
    <source>
        <dbReference type="Pfam" id="PF00884"/>
    </source>
</evidence>
<dbReference type="InterPro" id="IPR000917">
    <property type="entry name" value="Sulfatase_N"/>
</dbReference>
<keyword evidence="1" id="KW-0479">Metal-binding</keyword>
<keyword evidence="5" id="KW-1185">Reference proteome</keyword>
<dbReference type="AlphaFoldDB" id="A0A972GQ47"/>
<evidence type="ECO:0000313" key="5">
    <source>
        <dbReference type="Proteomes" id="UP000641588"/>
    </source>
</evidence>
<dbReference type="PANTHER" id="PTHR45953:SF1">
    <property type="entry name" value="IDURONATE 2-SULFATASE"/>
    <property type="match status" value="1"/>
</dbReference>
<dbReference type="Gene3D" id="3.40.720.10">
    <property type="entry name" value="Alkaline Phosphatase, subunit A"/>
    <property type="match status" value="1"/>
</dbReference>
<dbReference type="EMBL" id="WHOD01000052">
    <property type="protein sequence ID" value="NOU94085.1"/>
    <property type="molecule type" value="Genomic_DNA"/>
</dbReference>
<dbReference type="GO" id="GO:0046872">
    <property type="term" value="F:metal ion binding"/>
    <property type="evidence" value="ECO:0007669"/>
    <property type="project" value="UniProtKB-KW"/>
</dbReference>
<reference evidence="4" key="1">
    <citation type="submission" date="2019-10" db="EMBL/GenBank/DDBJ databases">
        <title>Description of Paenibacillus glebae sp. nov.</title>
        <authorList>
            <person name="Carlier A."/>
            <person name="Qi S."/>
        </authorList>
    </citation>
    <scope>NUCLEOTIDE SEQUENCE</scope>
    <source>
        <strain evidence="4">LMG 31456</strain>
    </source>
</reference>
<feature type="domain" description="Sulfatase N-terminal" evidence="3">
    <location>
        <begin position="4"/>
        <end position="329"/>
    </location>
</feature>
<sequence length="489" mass="56474">MKAIVVLIDTLNRHSLSVYNPETLVQTPNIERFSHKSAVFTNHWSGSLPCMPARRDIFTGRLSFLERGWGGLEPFDVTLQEQLTKNGVFSHIVTDHYHYFATGGENYCQTFTTWDFHRGQEFDPWVSRVKPAVLPSSYLGRVNNQYELNRQKLVNEEDYPGPRTLQAACDWLENNHNADDFFLMVEPFDPHEPFDCPQEYLDLYKDTYTGPRYNWPNYGVNPETPEATEHLRNRYAATLTMVDRWFGKLLDKMDQHNLWEDTLVILTTDHGFLLGEHDCLGKNVMSVYNELAHLPLMVHLPNNRGAGERIDAITQNIDLMPTLLEHFGISIPQEVQGHTLMELLEHRTDRIRDVALYGYFGMDINMTDGMYTYLRTAAREDNQPCNLYTALPTAFRSFTRRPDMNEVESGRFLPHTNYPVFKFPAGGSGPELGHKALERKTVLFDIQNDYFQTKPLTDSVLEAKMVKKMIQAMKEAQAPEEQYARLGFI</sequence>
<proteinExistence type="predicted"/>
<dbReference type="InterPro" id="IPR017850">
    <property type="entry name" value="Alkaline_phosphatase_core_sf"/>
</dbReference>